<organism evidence="1 2">
    <name type="scientific">Mucuna pruriens</name>
    <name type="common">Velvet bean</name>
    <name type="synonym">Dolichos pruriens</name>
    <dbReference type="NCBI Taxonomy" id="157652"/>
    <lineage>
        <taxon>Eukaryota</taxon>
        <taxon>Viridiplantae</taxon>
        <taxon>Streptophyta</taxon>
        <taxon>Embryophyta</taxon>
        <taxon>Tracheophyta</taxon>
        <taxon>Spermatophyta</taxon>
        <taxon>Magnoliopsida</taxon>
        <taxon>eudicotyledons</taxon>
        <taxon>Gunneridae</taxon>
        <taxon>Pentapetalae</taxon>
        <taxon>rosids</taxon>
        <taxon>fabids</taxon>
        <taxon>Fabales</taxon>
        <taxon>Fabaceae</taxon>
        <taxon>Papilionoideae</taxon>
        <taxon>50 kb inversion clade</taxon>
        <taxon>NPAAA clade</taxon>
        <taxon>indigoferoid/millettioid clade</taxon>
        <taxon>Phaseoleae</taxon>
        <taxon>Mucuna</taxon>
    </lineage>
</organism>
<reference evidence="1" key="1">
    <citation type="submission" date="2018-05" db="EMBL/GenBank/DDBJ databases">
        <title>Draft genome of Mucuna pruriens seed.</title>
        <authorList>
            <person name="Nnadi N.E."/>
            <person name="Vos R."/>
            <person name="Hasami M.H."/>
            <person name="Devisetty U.K."/>
            <person name="Aguiy J.C."/>
        </authorList>
    </citation>
    <scope>NUCLEOTIDE SEQUENCE [LARGE SCALE GENOMIC DNA]</scope>
    <source>
        <strain evidence="1">JCA_2017</strain>
    </source>
</reference>
<comment type="caution">
    <text evidence="1">The sequence shown here is derived from an EMBL/GenBank/DDBJ whole genome shotgun (WGS) entry which is preliminary data.</text>
</comment>
<name>A0A371F4R0_MUCPR</name>
<feature type="non-terminal residue" evidence="1">
    <location>
        <position position="1"/>
    </location>
</feature>
<dbReference type="AlphaFoldDB" id="A0A371F4R0"/>
<gene>
    <name evidence="1" type="ORF">CR513_47135</name>
</gene>
<protein>
    <submittedName>
        <fullName evidence="1">Uncharacterized protein</fullName>
    </submittedName>
</protein>
<evidence type="ECO:0000313" key="2">
    <source>
        <dbReference type="Proteomes" id="UP000257109"/>
    </source>
</evidence>
<dbReference type="EMBL" id="QJKJ01010578">
    <property type="protein sequence ID" value="RDX73286.1"/>
    <property type="molecule type" value="Genomic_DNA"/>
</dbReference>
<dbReference type="OrthoDB" id="1436830at2759"/>
<sequence length="93" mass="10542">MPFPSRTLSARKPESNEELLKMFWKVEINIPLMDAIKQIPKYANSLRSCRKKMKGGMKLGGIVSAQTKNENLIADARQAPPKKCRDPRIFSVP</sequence>
<accession>A0A371F4R0</accession>
<evidence type="ECO:0000313" key="1">
    <source>
        <dbReference type="EMBL" id="RDX73286.1"/>
    </source>
</evidence>
<proteinExistence type="predicted"/>
<keyword evidence="2" id="KW-1185">Reference proteome</keyword>
<dbReference type="Proteomes" id="UP000257109">
    <property type="component" value="Unassembled WGS sequence"/>
</dbReference>